<dbReference type="InterPro" id="IPR008332">
    <property type="entry name" value="MethylG_MeTrfase_N"/>
</dbReference>
<dbReference type="GO" id="GO:0005737">
    <property type="term" value="C:cytoplasm"/>
    <property type="evidence" value="ECO:0007669"/>
    <property type="project" value="UniProtKB-SubCell"/>
</dbReference>
<dbReference type="FunFam" id="1.10.10.10:FF:000214">
    <property type="entry name" value="Methylated-DNA--protein-cysteine methyltransferase"/>
    <property type="match status" value="1"/>
</dbReference>
<evidence type="ECO:0000256" key="4">
    <source>
        <dbReference type="ARBA" id="ARBA00022603"/>
    </source>
</evidence>
<dbReference type="AlphaFoldDB" id="A0A372M898"/>
<dbReference type="RefSeq" id="WP_128555834.1">
    <property type="nucleotide sequence ID" value="NZ_QUAK01000064.1"/>
</dbReference>
<keyword evidence="3 9" id="KW-0963">Cytoplasm</keyword>
<evidence type="ECO:0000256" key="7">
    <source>
        <dbReference type="ARBA" id="ARBA00023204"/>
    </source>
</evidence>
<keyword evidence="6 9" id="KW-0227">DNA damage</keyword>
<feature type="active site" description="Nucleophile; methyl group acceptor" evidence="9">
    <location>
        <position position="127"/>
    </location>
</feature>
<evidence type="ECO:0000259" key="10">
    <source>
        <dbReference type="Pfam" id="PF01035"/>
    </source>
</evidence>
<dbReference type="InterPro" id="IPR036388">
    <property type="entry name" value="WH-like_DNA-bd_sf"/>
</dbReference>
<comment type="function">
    <text evidence="9">Involved in the cellular defense against the biological effects of O6-methylguanine (O6-MeG) and O4-methylthymine (O4-MeT) in DNA. Repairs the methylated nucleobase in DNA by stoichiometrically transferring the methyl group to a cysteine residue in the enzyme. This is a suicide reaction: the enzyme is irreversibly inactivated.</text>
</comment>
<evidence type="ECO:0000256" key="2">
    <source>
        <dbReference type="ARBA" id="ARBA00008711"/>
    </source>
</evidence>
<evidence type="ECO:0000256" key="3">
    <source>
        <dbReference type="ARBA" id="ARBA00022490"/>
    </source>
</evidence>
<keyword evidence="7 9" id="KW-0234">DNA repair</keyword>
<dbReference type="Gene3D" id="3.30.160.70">
    <property type="entry name" value="Methylated DNA-protein cysteine methyltransferase domain"/>
    <property type="match status" value="1"/>
</dbReference>
<dbReference type="Pfam" id="PF01035">
    <property type="entry name" value="DNA_binding_1"/>
    <property type="match status" value="1"/>
</dbReference>
<reference evidence="12 13" key="1">
    <citation type="submission" date="2018-08" db="EMBL/GenBank/DDBJ databases">
        <title>Isolation, diversity and antifungal activity of Actinobacteria from wheat.</title>
        <authorList>
            <person name="Han C."/>
        </authorList>
    </citation>
    <scope>NUCLEOTIDE SEQUENCE [LARGE SCALE GENOMIC DNA]</scope>
    <source>
        <strain evidence="12 13">NEAU-YY421</strain>
    </source>
</reference>
<dbReference type="Proteomes" id="UP000263094">
    <property type="component" value="Unassembled WGS sequence"/>
</dbReference>
<sequence length="156" mass="16959">MRTHTVIDSPYGPLTLVATDGVLSGLYMTEQRHRPPEETFGDRDPSGFEEATRQLHAYFAGERTDFDLPLSLLGTDFQRTVWAELRRIPYGERRSYGELAESIGAPAAARAVGLANGKNPIGIIVPCHRVVGADGSLTGYGGGLARKQRLLDFEAG</sequence>
<dbReference type="PANTHER" id="PTHR10815:SF5">
    <property type="entry name" value="METHYLATED-DNA--PROTEIN-CYSTEINE METHYLTRANSFERASE"/>
    <property type="match status" value="1"/>
</dbReference>
<dbReference type="GO" id="GO:0032259">
    <property type="term" value="P:methylation"/>
    <property type="evidence" value="ECO:0007669"/>
    <property type="project" value="UniProtKB-KW"/>
</dbReference>
<evidence type="ECO:0000256" key="6">
    <source>
        <dbReference type="ARBA" id="ARBA00022763"/>
    </source>
</evidence>
<dbReference type="EC" id="2.1.1.63" evidence="9"/>
<evidence type="ECO:0000256" key="5">
    <source>
        <dbReference type="ARBA" id="ARBA00022679"/>
    </source>
</evidence>
<feature type="domain" description="Methylguanine DNA methyltransferase ribonuclease-like" evidence="11">
    <location>
        <begin position="4"/>
        <end position="72"/>
    </location>
</feature>
<evidence type="ECO:0000256" key="9">
    <source>
        <dbReference type="HAMAP-Rule" id="MF_00772"/>
    </source>
</evidence>
<protein>
    <recommendedName>
        <fullName evidence="9">Methylated-DNA--protein-cysteine methyltransferase</fullName>
        <ecNumber evidence="9">2.1.1.63</ecNumber>
    </recommendedName>
    <alternativeName>
        <fullName evidence="9">6-O-methylguanine-DNA methyltransferase</fullName>
        <shortName evidence="9">MGMT</shortName>
    </alternativeName>
    <alternativeName>
        <fullName evidence="9">O-6-methylguanine-DNA-alkyltransferase</fullName>
    </alternativeName>
</protein>
<proteinExistence type="inferred from homology"/>
<dbReference type="NCBIfam" id="TIGR00589">
    <property type="entry name" value="ogt"/>
    <property type="match status" value="1"/>
</dbReference>
<evidence type="ECO:0000256" key="1">
    <source>
        <dbReference type="ARBA" id="ARBA00001286"/>
    </source>
</evidence>
<dbReference type="Pfam" id="PF02870">
    <property type="entry name" value="Methyltransf_1N"/>
    <property type="match status" value="1"/>
</dbReference>
<comment type="catalytic activity">
    <reaction evidence="1 9">
        <text>a 4-O-methyl-thymidine in DNA + L-cysteinyl-[protein] = a thymidine in DNA + S-methyl-L-cysteinyl-[protein]</text>
        <dbReference type="Rhea" id="RHEA:53428"/>
        <dbReference type="Rhea" id="RHEA-COMP:10131"/>
        <dbReference type="Rhea" id="RHEA-COMP:10132"/>
        <dbReference type="Rhea" id="RHEA-COMP:13555"/>
        <dbReference type="Rhea" id="RHEA-COMP:13556"/>
        <dbReference type="ChEBI" id="CHEBI:29950"/>
        <dbReference type="ChEBI" id="CHEBI:82612"/>
        <dbReference type="ChEBI" id="CHEBI:137386"/>
        <dbReference type="ChEBI" id="CHEBI:137387"/>
        <dbReference type="EC" id="2.1.1.63"/>
    </reaction>
</comment>
<evidence type="ECO:0000256" key="8">
    <source>
        <dbReference type="ARBA" id="ARBA00049348"/>
    </source>
</evidence>
<dbReference type="SUPFAM" id="SSF46767">
    <property type="entry name" value="Methylated DNA-protein cysteine methyltransferase, C-terminal domain"/>
    <property type="match status" value="1"/>
</dbReference>
<dbReference type="CDD" id="cd06445">
    <property type="entry name" value="ATase"/>
    <property type="match status" value="1"/>
</dbReference>
<dbReference type="InterPro" id="IPR014048">
    <property type="entry name" value="MethylDNA_cys_MeTrfase_DNA-bd"/>
</dbReference>
<comment type="miscellaneous">
    <text evidence="9">This enzyme catalyzes only one turnover and therefore is not strictly catalytic. According to one definition, an enzyme is a biocatalyst that acts repeatedly and over many reaction cycles.</text>
</comment>
<dbReference type="PANTHER" id="PTHR10815">
    <property type="entry name" value="METHYLATED-DNA--PROTEIN-CYSTEINE METHYLTRANSFERASE"/>
    <property type="match status" value="1"/>
</dbReference>
<dbReference type="Gene3D" id="1.10.10.10">
    <property type="entry name" value="Winged helix-like DNA-binding domain superfamily/Winged helix DNA-binding domain"/>
    <property type="match status" value="1"/>
</dbReference>
<gene>
    <name evidence="12" type="ORF">DY218_11390</name>
</gene>
<dbReference type="PROSITE" id="PS00374">
    <property type="entry name" value="MGMT"/>
    <property type="match status" value="1"/>
</dbReference>
<comment type="subcellular location">
    <subcellularLocation>
        <location evidence="9">Cytoplasm</location>
    </subcellularLocation>
</comment>
<dbReference type="OrthoDB" id="9802228at2"/>
<feature type="domain" description="Methylated-DNA-[protein]-cysteine S-methyltransferase DNA binding" evidence="10">
    <location>
        <begin position="76"/>
        <end position="155"/>
    </location>
</feature>
<comment type="caution">
    <text evidence="12">The sequence shown here is derived from an EMBL/GenBank/DDBJ whole genome shotgun (WGS) entry which is preliminary data.</text>
</comment>
<evidence type="ECO:0000313" key="13">
    <source>
        <dbReference type="Proteomes" id="UP000263094"/>
    </source>
</evidence>
<organism evidence="12 13">
    <name type="scientific">Streptomyces triticagri</name>
    <dbReference type="NCBI Taxonomy" id="2293568"/>
    <lineage>
        <taxon>Bacteria</taxon>
        <taxon>Bacillati</taxon>
        <taxon>Actinomycetota</taxon>
        <taxon>Actinomycetes</taxon>
        <taxon>Kitasatosporales</taxon>
        <taxon>Streptomycetaceae</taxon>
        <taxon>Streptomyces</taxon>
    </lineage>
</organism>
<dbReference type="InterPro" id="IPR023546">
    <property type="entry name" value="MGMT"/>
</dbReference>
<dbReference type="SUPFAM" id="SSF53155">
    <property type="entry name" value="Methylated DNA-protein cysteine methyltransferase domain"/>
    <property type="match status" value="1"/>
</dbReference>
<keyword evidence="5 9" id="KW-0808">Transferase</keyword>
<dbReference type="EMBL" id="QUAK01000064">
    <property type="protein sequence ID" value="RFU86517.1"/>
    <property type="molecule type" value="Genomic_DNA"/>
</dbReference>
<name>A0A372M898_9ACTN</name>
<dbReference type="InterPro" id="IPR036631">
    <property type="entry name" value="MGMT_N_sf"/>
</dbReference>
<evidence type="ECO:0000313" key="12">
    <source>
        <dbReference type="EMBL" id="RFU86517.1"/>
    </source>
</evidence>
<dbReference type="GO" id="GO:0006307">
    <property type="term" value="P:DNA alkylation repair"/>
    <property type="evidence" value="ECO:0007669"/>
    <property type="project" value="UniProtKB-UniRule"/>
</dbReference>
<dbReference type="HAMAP" id="MF_00772">
    <property type="entry name" value="OGT"/>
    <property type="match status" value="1"/>
</dbReference>
<keyword evidence="4 9" id="KW-0489">Methyltransferase</keyword>
<evidence type="ECO:0000259" key="11">
    <source>
        <dbReference type="Pfam" id="PF02870"/>
    </source>
</evidence>
<accession>A0A372M898</accession>
<dbReference type="GO" id="GO:0003908">
    <property type="term" value="F:methylated-DNA-[protein]-cysteine S-methyltransferase activity"/>
    <property type="evidence" value="ECO:0007669"/>
    <property type="project" value="UniProtKB-UniRule"/>
</dbReference>
<dbReference type="InterPro" id="IPR036217">
    <property type="entry name" value="MethylDNA_cys_MeTrfase_DNAb"/>
</dbReference>
<dbReference type="InterPro" id="IPR001497">
    <property type="entry name" value="MethylDNA_cys_MeTrfase_AS"/>
</dbReference>
<comment type="catalytic activity">
    <reaction evidence="8 9">
        <text>a 6-O-methyl-2'-deoxyguanosine in DNA + L-cysteinyl-[protein] = S-methyl-L-cysteinyl-[protein] + a 2'-deoxyguanosine in DNA</text>
        <dbReference type="Rhea" id="RHEA:24000"/>
        <dbReference type="Rhea" id="RHEA-COMP:10131"/>
        <dbReference type="Rhea" id="RHEA-COMP:10132"/>
        <dbReference type="Rhea" id="RHEA-COMP:11367"/>
        <dbReference type="Rhea" id="RHEA-COMP:11368"/>
        <dbReference type="ChEBI" id="CHEBI:29950"/>
        <dbReference type="ChEBI" id="CHEBI:82612"/>
        <dbReference type="ChEBI" id="CHEBI:85445"/>
        <dbReference type="ChEBI" id="CHEBI:85448"/>
        <dbReference type="EC" id="2.1.1.63"/>
    </reaction>
</comment>
<comment type="similarity">
    <text evidence="2 9">Belongs to the MGMT family.</text>
</comment>
<keyword evidence="13" id="KW-1185">Reference proteome</keyword>